<dbReference type="EMBL" id="CT868671">
    <property type="protein sequence ID" value="CAK93257.1"/>
    <property type="molecule type" value="Genomic_DNA"/>
</dbReference>
<evidence type="ECO:0000313" key="2">
    <source>
        <dbReference type="EMBL" id="CAK93257.1"/>
    </source>
</evidence>
<gene>
    <name evidence="2" type="ORF">GSPATT00004126001</name>
</gene>
<protein>
    <recommendedName>
        <fullName evidence="4">Small EDRK-rich factor-like N-terminal domain-containing protein</fullName>
    </recommendedName>
</protein>
<evidence type="ECO:0000256" key="1">
    <source>
        <dbReference type="SAM" id="MobiDB-lite"/>
    </source>
</evidence>
<feature type="compositionally biased region" description="Basic and acidic residues" evidence="1">
    <location>
        <begin position="1"/>
        <end position="13"/>
    </location>
</feature>
<name>A0ED90_PARTE</name>
<dbReference type="RefSeq" id="XP_001460654.1">
    <property type="nucleotide sequence ID" value="XM_001460617.1"/>
</dbReference>
<proteinExistence type="predicted"/>
<accession>A0ED90</accession>
<dbReference type="KEGG" id="ptm:GSPATT00004126001"/>
<dbReference type="InParanoid" id="A0ED90"/>
<feature type="region of interest" description="Disordered" evidence="1">
    <location>
        <begin position="1"/>
        <end position="28"/>
    </location>
</feature>
<evidence type="ECO:0008006" key="4">
    <source>
        <dbReference type="Google" id="ProtNLM"/>
    </source>
</evidence>
<keyword evidence="3" id="KW-1185">Reference proteome</keyword>
<reference evidence="2 3" key="1">
    <citation type="journal article" date="2006" name="Nature">
        <title>Global trends of whole-genome duplications revealed by the ciliate Paramecium tetraurelia.</title>
        <authorList>
            <consortium name="Genoscope"/>
            <person name="Aury J.-M."/>
            <person name="Jaillon O."/>
            <person name="Duret L."/>
            <person name="Noel B."/>
            <person name="Jubin C."/>
            <person name="Porcel B.M."/>
            <person name="Segurens B."/>
            <person name="Daubin V."/>
            <person name="Anthouard V."/>
            <person name="Aiach N."/>
            <person name="Arnaiz O."/>
            <person name="Billaut A."/>
            <person name="Beisson J."/>
            <person name="Blanc I."/>
            <person name="Bouhouche K."/>
            <person name="Camara F."/>
            <person name="Duharcourt S."/>
            <person name="Guigo R."/>
            <person name="Gogendeau D."/>
            <person name="Katinka M."/>
            <person name="Keller A.-M."/>
            <person name="Kissmehl R."/>
            <person name="Klotz C."/>
            <person name="Koll F."/>
            <person name="Le Moue A."/>
            <person name="Lepere C."/>
            <person name="Malinsky S."/>
            <person name="Nowacki M."/>
            <person name="Nowak J.K."/>
            <person name="Plattner H."/>
            <person name="Poulain J."/>
            <person name="Ruiz F."/>
            <person name="Serrano V."/>
            <person name="Zagulski M."/>
            <person name="Dessen P."/>
            <person name="Betermier M."/>
            <person name="Weissenbach J."/>
            <person name="Scarpelli C."/>
            <person name="Schachter V."/>
            <person name="Sperling L."/>
            <person name="Meyer E."/>
            <person name="Cohen J."/>
            <person name="Wincker P."/>
        </authorList>
    </citation>
    <scope>NUCLEOTIDE SEQUENCE [LARGE SCALE GENOMIC DNA]</scope>
    <source>
        <strain evidence="2 3">Stock d4-2</strain>
    </source>
</reference>
<organism evidence="2 3">
    <name type="scientific">Paramecium tetraurelia</name>
    <dbReference type="NCBI Taxonomy" id="5888"/>
    <lineage>
        <taxon>Eukaryota</taxon>
        <taxon>Sar</taxon>
        <taxon>Alveolata</taxon>
        <taxon>Ciliophora</taxon>
        <taxon>Intramacronucleata</taxon>
        <taxon>Oligohymenophorea</taxon>
        <taxon>Peniculida</taxon>
        <taxon>Parameciidae</taxon>
        <taxon>Paramecium</taxon>
    </lineage>
</organism>
<dbReference type="GeneID" id="5046439"/>
<dbReference type="Proteomes" id="UP000000600">
    <property type="component" value="Unassembled WGS sequence"/>
</dbReference>
<dbReference type="HOGENOM" id="CLU_1781062_0_0_1"/>
<sequence length="146" mass="16961">MSEKAQLAKDAIKRRQGGGKSPSKNNMNNGGQSGLQFLFWRCLICLKFNQTPYLQLVLYIWESLCSYTYSANLDQEVQKLPLKDNDSYYMISNIYAYFVLNQLQTIHNLSNYAQIDMVILLLFLYTQNSETLNFNQNNSKSFPRIC</sequence>
<dbReference type="AlphaFoldDB" id="A0ED90"/>
<evidence type="ECO:0000313" key="3">
    <source>
        <dbReference type="Proteomes" id="UP000000600"/>
    </source>
</evidence>